<evidence type="ECO:0000313" key="2">
    <source>
        <dbReference type="EMBL" id="ORX85579.1"/>
    </source>
</evidence>
<evidence type="ECO:0000256" key="1">
    <source>
        <dbReference type="SAM" id="MobiDB-lite"/>
    </source>
</evidence>
<feature type="region of interest" description="Disordered" evidence="1">
    <location>
        <begin position="213"/>
        <end position="265"/>
    </location>
</feature>
<dbReference type="EMBL" id="MCFG01000033">
    <property type="protein sequence ID" value="ORX85579.1"/>
    <property type="molecule type" value="Genomic_DNA"/>
</dbReference>
<gene>
    <name evidence="2" type="ORF">BCR32DRAFT_241645</name>
</gene>
<name>A0A1Y1XIJ6_9FUNG</name>
<accession>A0A1Y1XIJ6</accession>
<evidence type="ECO:0000313" key="3">
    <source>
        <dbReference type="Proteomes" id="UP000193944"/>
    </source>
</evidence>
<keyword evidence="3" id="KW-1185">Reference proteome</keyword>
<reference evidence="2 3" key="1">
    <citation type="submission" date="2016-08" db="EMBL/GenBank/DDBJ databases">
        <title>A Parts List for Fungal Cellulosomes Revealed by Comparative Genomics.</title>
        <authorList>
            <consortium name="DOE Joint Genome Institute"/>
            <person name="Haitjema C.H."/>
            <person name="Gilmore S.P."/>
            <person name="Henske J.K."/>
            <person name="Solomon K.V."/>
            <person name="De Groot R."/>
            <person name="Kuo A."/>
            <person name="Mondo S.J."/>
            <person name="Salamov A.A."/>
            <person name="Labutti K."/>
            <person name="Zhao Z."/>
            <person name="Chiniquy J."/>
            <person name="Barry K."/>
            <person name="Brewer H.M."/>
            <person name="Purvine S.O."/>
            <person name="Wright A.T."/>
            <person name="Boxma B."/>
            <person name="Van Alen T."/>
            <person name="Hackstein J.H."/>
            <person name="Baker S.E."/>
            <person name="Grigoriev I.V."/>
            <person name="O'Malley M.A."/>
        </authorList>
    </citation>
    <scope>NUCLEOTIDE SEQUENCE [LARGE SCALE GENOMIC DNA]</scope>
    <source>
        <strain evidence="2 3">S4</strain>
    </source>
</reference>
<reference evidence="2 3" key="2">
    <citation type="submission" date="2016-08" db="EMBL/GenBank/DDBJ databases">
        <title>Pervasive Adenine N6-methylation of Active Genes in Fungi.</title>
        <authorList>
            <consortium name="DOE Joint Genome Institute"/>
            <person name="Mondo S.J."/>
            <person name="Dannebaum R.O."/>
            <person name="Kuo R.C."/>
            <person name="Labutti K."/>
            <person name="Haridas S."/>
            <person name="Kuo A."/>
            <person name="Salamov A."/>
            <person name="Ahrendt S.R."/>
            <person name="Lipzen A."/>
            <person name="Sullivan W."/>
            <person name="Andreopoulos W.B."/>
            <person name="Clum A."/>
            <person name="Lindquist E."/>
            <person name="Daum C."/>
            <person name="Ramamoorthy G.K."/>
            <person name="Gryganskyi A."/>
            <person name="Culley D."/>
            <person name="Magnuson J.K."/>
            <person name="James T.Y."/>
            <person name="O'Malley M.A."/>
            <person name="Stajich J.E."/>
            <person name="Spatafora J.W."/>
            <person name="Visel A."/>
            <person name="Grigoriev I.V."/>
        </authorList>
    </citation>
    <scope>NUCLEOTIDE SEQUENCE [LARGE SCALE GENOMIC DNA]</scope>
    <source>
        <strain evidence="2 3">S4</strain>
    </source>
</reference>
<feature type="compositionally biased region" description="Low complexity" evidence="1">
    <location>
        <begin position="15"/>
        <end position="26"/>
    </location>
</feature>
<sequence>MNVTRKRRTRRKPQSTTSSLAPSSLFSSKVPEKLASIIEQEFGNKRVTRSMDQEAKKIKREYIRKERRRRNKQLIVIEISDDEDKEEKKHVNNNSKEHIKLISNKNATLSNNERDLKSKIRKIKVESLETTHNSTSNIPQSYNNQNVKNNIFSSNVINHSTDNIPIKKESVDEPNHSVDKKRITKLLNFSKTKNSQKSDSSIDFFNKKIRIKKEKENHNTNQDKYDENTTSTTTVETTSSDNNNNNNKNNNNYHFLNNSNNNVNN</sequence>
<feature type="compositionally biased region" description="Basic and acidic residues" evidence="1">
    <location>
        <begin position="213"/>
        <end position="227"/>
    </location>
</feature>
<organism evidence="2 3">
    <name type="scientific">Anaeromyces robustus</name>
    <dbReference type="NCBI Taxonomy" id="1754192"/>
    <lineage>
        <taxon>Eukaryota</taxon>
        <taxon>Fungi</taxon>
        <taxon>Fungi incertae sedis</taxon>
        <taxon>Chytridiomycota</taxon>
        <taxon>Chytridiomycota incertae sedis</taxon>
        <taxon>Neocallimastigomycetes</taxon>
        <taxon>Neocallimastigales</taxon>
        <taxon>Neocallimastigaceae</taxon>
        <taxon>Anaeromyces</taxon>
    </lineage>
</organism>
<protein>
    <submittedName>
        <fullName evidence="2">Uncharacterized protein</fullName>
    </submittedName>
</protein>
<dbReference type="Proteomes" id="UP000193944">
    <property type="component" value="Unassembled WGS sequence"/>
</dbReference>
<feature type="region of interest" description="Disordered" evidence="1">
    <location>
        <begin position="1"/>
        <end position="26"/>
    </location>
</feature>
<proteinExistence type="predicted"/>
<feature type="compositionally biased region" description="Basic residues" evidence="1">
    <location>
        <begin position="1"/>
        <end position="13"/>
    </location>
</feature>
<comment type="caution">
    <text evidence="2">The sequence shown here is derived from an EMBL/GenBank/DDBJ whole genome shotgun (WGS) entry which is preliminary data.</text>
</comment>
<feature type="compositionally biased region" description="Low complexity" evidence="1">
    <location>
        <begin position="228"/>
        <end position="265"/>
    </location>
</feature>
<dbReference type="AlphaFoldDB" id="A0A1Y1XIJ6"/>